<dbReference type="Proteomes" id="UP001500192">
    <property type="component" value="Unassembled WGS sequence"/>
</dbReference>
<comment type="caution">
    <text evidence="1">The sequence shown here is derived from an EMBL/GenBank/DDBJ whole genome shotgun (WGS) entry which is preliminary data.</text>
</comment>
<accession>A0ABP9PUT1</accession>
<protein>
    <submittedName>
        <fullName evidence="1">Uncharacterized protein</fullName>
    </submittedName>
</protein>
<name>A0ABP9PUT1_9PSEU</name>
<evidence type="ECO:0000313" key="1">
    <source>
        <dbReference type="EMBL" id="GAA5152457.1"/>
    </source>
</evidence>
<dbReference type="EMBL" id="BAABIB010000011">
    <property type="protein sequence ID" value="GAA5152457.1"/>
    <property type="molecule type" value="Genomic_DNA"/>
</dbReference>
<gene>
    <name evidence="1" type="ORF">GCM10023214_04420</name>
</gene>
<proteinExistence type="predicted"/>
<sequence>MDQRDQVCDALAVTFGERDGERDAVRVGDQVVLGAGLAAVDRAGAGWSPCEGAQVGGVDQGRGQIQQAGHAQLGEQPFVRLLPASCHEVNRRQQVAPEAPNKAVDSRFLPIPVRTT</sequence>
<evidence type="ECO:0000313" key="2">
    <source>
        <dbReference type="Proteomes" id="UP001500192"/>
    </source>
</evidence>
<reference evidence="2" key="1">
    <citation type="journal article" date="2019" name="Int. J. Syst. Evol. Microbiol.">
        <title>The Global Catalogue of Microorganisms (GCM) 10K type strain sequencing project: providing services to taxonomists for standard genome sequencing and annotation.</title>
        <authorList>
            <consortium name="The Broad Institute Genomics Platform"/>
            <consortium name="The Broad Institute Genome Sequencing Center for Infectious Disease"/>
            <person name="Wu L."/>
            <person name="Ma J."/>
        </authorList>
    </citation>
    <scope>NUCLEOTIDE SEQUENCE [LARGE SCALE GENOMIC DNA]</scope>
    <source>
        <strain evidence="2">JCM 18054</strain>
    </source>
</reference>
<keyword evidence="2" id="KW-1185">Reference proteome</keyword>
<organism evidence="1 2">
    <name type="scientific">Amycolatopsis dongchuanensis</name>
    <dbReference type="NCBI Taxonomy" id="1070866"/>
    <lineage>
        <taxon>Bacteria</taxon>
        <taxon>Bacillati</taxon>
        <taxon>Actinomycetota</taxon>
        <taxon>Actinomycetes</taxon>
        <taxon>Pseudonocardiales</taxon>
        <taxon>Pseudonocardiaceae</taxon>
        <taxon>Amycolatopsis</taxon>
    </lineage>
</organism>